<dbReference type="AlphaFoldDB" id="A0A927K9W5"/>
<dbReference type="CDD" id="cd04301">
    <property type="entry name" value="NAT_SF"/>
    <property type="match status" value="1"/>
</dbReference>
<organism evidence="4 5">
    <name type="scientific">Nocardioides donggukensis</name>
    <dbReference type="NCBI Taxonomy" id="2774019"/>
    <lineage>
        <taxon>Bacteria</taxon>
        <taxon>Bacillati</taxon>
        <taxon>Actinomycetota</taxon>
        <taxon>Actinomycetes</taxon>
        <taxon>Propionibacteriales</taxon>
        <taxon>Nocardioidaceae</taxon>
        <taxon>Nocardioides</taxon>
    </lineage>
</organism>
<evidence type="ECO:0000313" key="4">
    <source>
        <dbReference type="EMBL" id="MBD8870446.1"/>
    </source>
</evidence>
<dbReference type="PANTHER" id="PTHR43877">
    <property type="entry name" value="AMINOALKYLPHOSPHONATE N-ACETYLTRANSFERASE-RELATED-RELATED"/>
    <property type="match status" value="1"/>
</dbReference>
<dbReference type="SUPFAM" id="SSF55729">
    <property type="entry name" value="Acyl-CoA N-acyltransferases (Nat)"/>
    <property type="match status" value="1"/>
</dbReference>
<evidence type="ECO:0000259" key="3">
    <source>
        <dbReference type="PROSITE" id="PS51186"/>
    </source>
</evidence>
<evidence type="ECO:0000313" key="5">
    <source>
        <dbReference type="Proteomes" id="UP000616839"/>
    </source>
</evidence>
<dbReference type="GO" id="GO:0016747">
    <property type="term" value="F:acyltransferase activity, transferring groups other than amino-acyl groups"/>
    <property type="evidence" value="ECO:0007669"/>
    <property type="project" value="InterPro"/>
</dbReference>
<dbReference type="InterPro" id="IPR050832">
    <property type="entry name" value="Bact_Acetyltransf"/>
</dbReference>
<evidence type="ECO:0000256" key="1">
    <source>
        <dbReference type="ARBA" id="ARBA00022679"/>
    </source>
</evidence>
<name>A0A927K9W5_9ACTN</name>
<evidence type="ECO:0000256" key="2">
    <source>
        <dbReference type="ARBA" id="ARBA00023315"/>
    </source>
</evidence>
<feature type="domain" description="N-acetyltransferase" evidence="3">
    <location>
        <begin position="1"/>
        <end position="157"/>
    </location>
</feature>
<keyword evidence="1" id="KW-0808">Transferase</keyword>
<reference evidence="4" key="1">
    <citation type="submission" date="2020-09" db="EMBL/GenBank/DDBJ databases">
        <title>Nocardioides sp. strain MJB4 16S ribosomal RNA gene Genome sequencing and assembly.</title>
        <authorList>
            <person name="Kim I."/>
        </authorList>
    </citation>
    <scope>NUCLEOTIDE SEQUENCE</scope>
    <source>
        <strain evidence="4">MJB4</strain>
    </source>
</reference>
<proteinExistence type="predicted"/>
<dbReference type="InterPro" id="IPR016181">
    <property type="entry name" value="Acyl_CoA_acyltransferase"/>
</dbReference>
<gene>
    <name evidence="4" type="ORF">IE331_12490</name>
</gene>
<accession>A0A927K9W5</accession>
<dbReference type="Proteomes" id="UP000616839">
    <property type="component" value="Unassembled WGS sequence"/>
</dbReference>
<dbReference type="PROSITE" id="PS51186">
    <property type="entry name" value="GNAT"/>
    <property type="match status" value="1"/>
</dbReference>
<protein>
    <submittedName>
        <fullName evidence="4">GNAT family N-acetyltransferase</fullName>
    </submittedName>
</protein>
<keyword evidence="5" id="KW-1185">Reference proteome</keyword>
<keyword evidence="2" id="KW-0012">Acyltransferase</keyword>
<comment type="caution">
    <text evidence="4">The sequence shown here is derived from an EMBL/GenBank/DDBJ whole genome shotgun (WGS) entry which is preliminary data.</text>
</comment>
<sequence length="197" mass="21121">MPELVRLLGEQQPSSGYPVRWPLPFPVEEFLVRDDEERAWVAEVDGRVVGHAAVGQVRDLGVREVLRGATGGVGVAAISVLFVAVDLVGRGVGGRLLDEAVAFIRGTGRLPVLDVVRTHGTAVEVYRHRGWQVVGEARPAWLPADREPVLLMALPESVGSPIGSPDEVSVEVPVEVSVEVSVERQEHHVQADVALGG</sequence>
<dbReference type="EMBL" id="JACYXZ010000003">
    <property type="protein sequence ID" value="MBD8870446.1"/>
    <property type="molecule type" value="Genomic_DNA"/>
</dbReference>
<dbReference type="Gene3D" id="3.40.630.30">
    <property type="match status" value="1"/>
</dbReference>
<dbReference type="InterPro" id="IPR000182">
    <property type="entry name" value="GNAT_dom"/>
</dbReference>
<dbReference type="Pfam" id="PF00583">
    <property type="entry name" value="Acetyltransf_1"/>
    <property type="match status" value="1"/>
</dbReference>